<evidence type="ECO:0000259" key="3">
    <source>
        <dbReference type="PROSITE" id="PS51339"/>
    </source>
</evidence>
<dbReference type="AlphaFoldDB" id="A0A2A2L976"/>
<evidence type="ECO:0000256" key="1">
    <source>
        <dbReference type="ARBA" id="ARBA00007471"/>
    </source>
</evidence>
<dbReference type="GO" id="GO:0016020">
    <property type="term" value="C:membrane"/>
    <property type="evidence" value="ECO:0007669"/>
    <property type="project" value="TreeGrafter"/>
</dbReference>
<comment type="similarity">
    <text evidence="1">Belongs to the protein-tyrosine phosphatase family. Non-receptor class myotubularin subfamily.</text>
</comment>
<dbReference type="EMBL" id="LIAE01007026">
    <property type="protein sequence ID" value="PAV82816.1"/>
    <property type="molecule type" value="Genomic_DNA"/>
</dbReference>
<comment type="caution">
    <text evidence="4">The sequence shown here is derived from an EMBL/GenBank/DDBJ whole genome shotgun (WGS) entry which is preliminary data.</text>
</comment>
<evidence type="ECO:0000313" key="5">
    <source>
        <dbReference type="Proteomes" id="UP000218231"/>
    </source>
</evidence>
<gene>
    <name evidence="4" type="ORF">WR25_21988</name>
</gene>
<evidence type="ECO:0000256" key="2">
    <source>
        <dbReference type="SAM" id="MobiDB-lite"/>
    </source>
</evidence>
<dbReference type="Proteomes" id="UP000218231">
    <property type="component" value="Unassembled WGS sequence"/>
</dbReference>
<reference evidence="4 5" key="1">
    <citation type="journal article" date="2017" name="Curr. Biol.">
        <title>Genome architecture and evolution of a unichromosomal asexual nematode.</title>
        <authorList>
            <person name="Fradin H."/>
            <person name="Zegar C."/>
            <person name="Gutwein M."/>
            <person name="Lucas J."/>
            <person name="Kovtun M."/>
            <person name="Corcoran D."/>
            <person name="Baugh L.R."/>
            <person name="Kiontke K."/>
            <person name="Gunsalus K."/>
            <person name="Fitch D.H."/>
            <person name="Piano F."/>
        </authorList>
    </citation>
    <scope>NUCLEOTIDE SEQUENCE [LARGE SCALE GENOMIC DNA]</scope>
    <source>
        <strain evidence="4">PF1309</strain>
    </source>
</reference>
<protein>
    <recommendedName>
        <fullName evidence="3">Myotubularin phosphatase domain-containing protein</fullName>
    </recommendedName>
</protein>
<organism evidence="4 5">
    <name type="scientific">Diploscapter pachys</name>
    <dbReference type="NCBI Taxonomy" id="2018661"/>
    <lineage>
        <taxon>Eukaryota</taxon>
        <taxon>Metazoa</taxon>
        <taxon>Ecdysozoa</taxon>
        <taxon>Nematoda</taxon>
        <taxon>Chromadorea</taxon>
        <taxon>Rhabditida</taxon>
        <taxon>Rhabditina</taxon>
        <taxon>Rhabditomorpha</taxon>
        <taxon>Rhabditoidea</taxon>
        <taxon>Rhabditidae</taxon>
        <taxon>Diploscapter</taxon>
    </lineage>
</organism>
<dbReference type="GO" id="GO:0005737">
    <property type="term" value="C:cytoplasm"/>
    <property type="evidence" value="ECO:0007669"/>
    <property type="project" value="TreeGrafter"/>
</dbReference>
<sequence>MSQFVSFVDYESGFQSASQPNSQSTANGKKLSILQYNTPFFKGEIECLSCSDCYFAFQFATPLCGRVVCTNARLRFISNVPQTRRLPRRSRFYEESCEFPLCSIHSIHVALVKDASRNVHYSQLTENISSLDVVSHIKIILKDFRVISIDLRRSQNGTALANQLLFFAKHPQVGPFPLTSTANQQPKEIVKFFTKTAWMTELHRCCSVGEGNWRIVDLHKEIIEDLSENYPPFVVAPSSFSMTDIDRLARNAKLGRFPIWVWSYSSGSALMISSKLEEHVGTPMLMSRIFDGVAQSHSKDERPEMIHLDDDFQAQVTKGYEALKRLCAIDSHSQYAVRERHWLSRVWKTGWTQLVTNCMQKTAEALNFIVDRNRSVILTENESRDAALVIGSLVQICADAHYRTVNGLYELIDKMWLSLGHPFGIRLYGNDATICPTWLLFLDCLAQLIRIYPTQFAYSSHLLLGLFDASISGASRCFFSAFSPSVPFDSPFPLDQFFYAEFTMLFTNMYHQAAKTVQNMAMIRRGSSSFLMQEVIRTPICTMDIELWEECYMRWTPPASVNNAGLPRESSVLDSLMCNIAESRRGITWQTQLPAPERLSSLFPYCEPDGLQRIMYSKIEDEDGSDDTVSVASMASKRGSFPNDNDSNRVRLSPSDSSASFRAQRAVPLPPLTNMSTSASLPTPNHINPSSRPRAHRQAPLPPPRRSPDSTIIRF</sequence>
<dbReference type="InterPro" id="IPR029021">
    <property type="entry name" value="Prot-tyrosine_phosphatase-like"/>
</dbReference>
<dbReference type="STRING" id="2018661.A0A2A2L976"/>
<feature type="region of interest" description="Disordered" evidence="2">
    <location>
        <begin position="635"/>
        <end position="715"/>
    </location>
</feature>
<dbReference type="GO" id="GO:0046856">
    <property type="term" value="P:phosphatidylinositol dephosphorylation"/>
    <property type="evidence" value="ECO:0007669"/>
    <property type="project" value="TreeGrafter"/>
</dbReference>
<evidence type="ECO:0000313" key="4">
    <source>
        <dbReference type="EMBL" id="PAV82816.1"/>
    </source>
</evidence>
<dbReference type="PROSITE" id="PS51339">
    <property type="entry name" value="PPASE_MYOTUBULARIN"/>
    <property type="match status" value="1"/>
</dbReference>
<dbReference type="SUPFAM" id="SSF52799">
    <property type="entry name" value="(Phosphotyrosine protein) phosphatases II"/>
    <property type="match status" value="1"/>
</dbReference>
<name>A0A2A2L976_9BILA</name>
<dbReference type="PANTHER" id="PTHR10807">
    <property type="entry name" value="MYOTUBULARIN-RELATED"/>
    <property type="match status" value="1"/>
</dbReference>
<dbReference type="InterPro" id="IPR030564">
    <property type="entry name" value="Myotubularin"/>
</dbReference>
<dbReference type="InterPro" id="IPR010569">
    <property type="entry name" value="Myotubularin-like_Pase_dom"/>
</dbReference>
<dbReference type="OrthoDB" id="271628at2759"/>
<dbReference type="PANTHER" id="PTHR10807:SF110">
    <property type="entry name" value="FI17948P1"/>
    <property type="match status" value="1"/>
</dbReference>
<dbReference type="Pfam" id="PF06602">
    <property type="entry name" value="Myotub-related"/>
    <property type="match status" value="1"/>
</dbReference>
<accession>A0A2A2L976</accession>
<keyword evidence="5" id="KW-1185">Reference proteome</keyword>
<feature type="domain" description="Myotubularin phosphatase" evidence="3">
    <location>
        <begin position="192"/>
        <end position="552"/>
    </location>
</feature>
<feature type="compositionally biased region" description="Polar residues" evidence="2">
    <location>
        <begin position="673"/>
        <end position="691"/>
    </location>
</feature>
<proteinExistence type="inferred from homology"/>